<comment type="caution">
    <text evidence="1">The sequence shown here is derived from an EMBL/GenBank/DDBJ whole genome shotgun (WGS) entry which is preliminary data.</text>
</comment>
<protein>
    <recommendedName>
        <fullName evidence="3">Ig-like domain-containing protein</fullName>
    </recommendedName>
</protein>
<evidence type="ECO:0008006" key="3">
    <source>
        <dbReference type="Google" id="ProtNLM"/>
    </source>
</evidence>
<dbReference type="EMBL" id="JAGFNS010000050">
    <property type="protein sequence ID" value="MBO3743996.1"/>
    <property type="molecule type" value="Genomic_DNA"/>
</dbReference>
<dbReference type="RefSeq" id="WP_208473236.1">
    <property type="nucleotide sequence ID" value="NZ_JAGFNS010000050.1"/>
</dbReference>
<keyword evidence="2" id="KW-1185">Reference proteome</keyword>
<organism evidence="1 2">
    <name type="scientific">Actinoplanes flavus</name>
    <dbReference type="NCBI Taxonomy" id="2820290"/>
    <lineage>
        <taxon>Bacteria</taxon>
        <taxon>Bacillati</taxon>
        <taxon>Actinomycetota</taxon>
        <taxon>Actinomycetes</taxon>
        <taxon>Micromonosporales</taxon>
        <taxon>Micromonosporaceae</taxon>
        <taxon>Actinoplanes</taxon>
    </lineage>
</organism>
<reference evidence="1 2" key="1">
    <citation type="submission" date="2021-03" db="EMBL/GenBank/DDBJ databases">
        <title>Actinoplanes flavus sp. nov., a novel actinomycete isolated from Coconut Palm rhizosphere soil.</title>
        <authorList>
            <person name="Luo X."/>
        </authorList>
    </citation>
    <scope>NUCLEOTIDE SEQUENCE [LARGE SCALE GENOMIC DNA]</scope>
    <source>
        <strain evidence="1 2">NEAU-H7</strain>
    </source>
</reference>
<gene>
    <name evidence="1" type="ORF">J5X75_41530</name>
</gene>
<sequence length="111" mass="11496">MTDDARTAVSAFESASAEWMRRHRAGVDEQPPMPIGERLAEALTVRVADNAGTAFRLVGRSSGGGGGAELYCEWAFVPAMAAEASSLTITVVAADGSSTTHTVEMGAHSTP</sequence>
<dbReference type="Proteomes" id="UP000679690">
    <property type="component" value="Unassembled WGS sequence"/>
</dbReference>
<name>A0ABS3UZJ4_9ACTN</name>
<evidence type="ECO:0000313" key="1">
    <source>
        <dbReference type="EMBL" id="MBO3743996.1"/>
    </source>
</evidence>
<proteinExistence type="predicted"/>
<evidence type="ECO:0000313" key="2">
    <source>
        <dbReference type="Proteomes" id="UP000679690"/>
    </source>
</evidence>
<accession>A0ABS3UZJ4</accession>